<sequence>MFAAARLAEGGGAAAADLGDVWQGLEPLLLDADLENQEAAVAAAGEVIHLLAAASGADAAAEALSSGIARLCSVPEAVLREEGACQALALAVRVLAGREGSPLGVDQLAPFLVPTFLNLVKHDSHDVREVAAAALPPLLRRLGPARRAAFVPSALEALAGDSHWNVRAAAAPLLLRVVSQIDDLTEEERACTRAPDGVCAGIYWAN</sequence>
<feature type="repeat" description="HEAT" evidence="1">
    <location>
        <begin position="112"/>
        <end position="150"/>
    </location>
</feature>
<dbReference type="Proteomes" id="UP000054498">
    <property type="component" value="Unassembled WGS sequence"/>
</dbReference>
<dbReference type="AlphaFoldDB" id="A0A0D2LBT0"/>
<organism evidence="2 3">
    <name type="scientific">Monoraphidium neglectum</name>
    <dbReference type="NCBI Taxonomy" id="145388"/>
    <lineage>
        <taxon>Eukaryota</taxon>
        <taxon>Viridiplantae</taxon>
        <taxon>Chlorophyta</taxon>
        <taxon>core chlorophytes</taxon>
        <taxon>Chlorophyceae</taxon>
        <taxon>CS clade</taxon>
        <taxon>Sphaeropleales</taxon>
        <taxon>Selenastraceae</taxon>
        <taxon>Monoraphidium</taxon>
    </lineage>
</organism>
<dbReference type="EMBL" id="KK100712">
    <property type="protein sequence ID" value="KIZ04169.1"/>
    <property type="molecule type" value="Genomic_DNA"/>
</dbReference>
<dbReference type="OrthoDB" id="549903at2759"/>
<dbReference type="InterPro" id="IPR011989">
    <property type="entry name" value="ARM-like"/>
</dbReference>
<dbReference type="STRING" id="145388.A0A0D2LBT0"/>
<accession>A0A0D2LBT0</accession>
<dbReference type="InterPro" id="IPR021133">
    <property type="entry name" value="HEAT_type_2"/>
</dbReference>
<keyword evidence="3" id="KW-1185">Reference proteome</keyword>
<dbReference type="KEGG" id="mng:MNEG_3787"/>
<reference evidence="2 3" key="1">
    <citation type="journal article" date="2013" name="BMC Genomics">
        <title>Reconstruction of the lipid metabolism for the microalga Monoraphidium neglectum from its genome sequence reveals characteristics suitable for biofuel production.</title>
        <authorList>
            <person name="Bogen C."/>
            <person name="Al-Dilaimi A."/>
            <person name="Albersmeier A."/>
            <person name="Wichmann J."/>
            <person name="Grundmann M."/>
            <person name="Rupp O."/>
            <person name="Lauersen K.J."/>
            <person name="Blifernez-Klassen O."/>
            <person name="Kalinowski J."/>
            <person name="Goesmann A."/>
            <person name="Mussgnug J.H."/>
            <person name="Kruse O."/>
        </authorList>
    </citation>
    <scope>NUCLEOTIDE SEQUENCE [LARGE SCALE GENOMIC DNA]</scope>
    <source>
        <strain evidence="2 3">SAG 48.87</strain>
    </source>
</reference>
<evidence type="ECO:0000256" key="1">
    <source>
        <dbReference type="PROSITE-ProRule" id="PRU00103"/>
    </source>
</evidence>
<dbReference type="GeneID" id="25736665"/>
<dbReference type="SUPFAM" id="SSF48371">
    <property type="entry name" value="ARM repeat"/>
    <property type="match status" value="1"/>
</dbReference>
<evidence type="ECO:0000313" key="2">
    <source>
        <dbReference type="EMBL" id="KIZ04169.1"/>
    </source>
</evidence>
<dbReference type="InterPro" id="IPR016024">
    <property type="entry name" value="ARM-type_fold"/>
</dbReference>
<protein>
    <submittedName>
        <fullName evidence="2">Uncharacterized protein</fullName>
    </submittedName>
</protein>
<dbReference type="RefSeq" id="XP_013903188.1">
    <property type="nucleotide sequence ID" value="XM_014047734.1"/>
</dbReference>
<gene>
    <name evidence="2" type="ORF">MNEG_3787</name>
</gene>
<name>A0A0D2LBT0_9CHLO</name>
<dbReference type="Gene3D" id="1.25.10.10">
    <property type="entry name" value="Leucine-rich Repeat Variant"/>
    <property type="match status" value="1"/>
</dbReference>
<dbReference type="PROSITE" id="PS50077">
    <property type="entry name" value="HEAT_REPEAT"/>
    <property type="match status" value="1"/>
</dbReference>
<evidence type="ECO:0000313" key="3">
    <source>
        <dbReference type="Proteomes" id="UP000054498"/>
    </source>
</evidence>
<proteinExistence type="predicted"/>